<dbReference type="EMBL" id="FRXO01000001">
    <property type="protein sequence ID" value="SHO61157.1"/>
    <property type="molecule type" value="Genomic_DNA"/>
</dbReference>
<feature type="domain" description="DUF4347" evidence="2">
    <location>
        <begin position="12"/>
        <end position="166"/>
    </location>
</feature>
<evidence type="ECO:0000313" key="3">
    <source>
        <dbReference type="EMBL" id="SHO61157.1"/>
    </source>
</evidence>
<protein>
    <submittedName>
        <fullName evidence="3">Uncharacterized protein</fullName>
    </submittedName>
</protein>
<proteinExistence type="predicted"/>
<dbReference type="InterPro" id="IPR025592">
    <property type="entry name" value="DUF4347"/>
</dbReference>
<accession>A0A1M7Z8B0</accession>
<dbReference type="STRING" id="1123029.SAMN02745172_00635"/>
<dbReference type="RefSeq" id="WP_073625694.1">
    <property type="nucleotide sequence ID" value="NZ_FRXO01000001.1"/>
</dbReference>
<dbReference type="PANTHER" id="PTHR31149">
    <property type="entry name" value="EXPRESSED PROTEIN"/>
    <property type="match status" value="1"/>
</dbReference>
<dbReference type="OrthoDB" id="5618759at2"/>
<dbReference type="Proteomes" id="UP000186406">
    <property type="component" value="Unassembled WGS sequence"/>
</dbReference>
<name>A0A1M7Z8B0_9HYPH</name>
<organism evidence="3 4">
    <name type="scientific">Pseudoxanthobacter soli DSM 19599</name>
    <dbReference type="NCBI Taxonomy" id="1123029"/>
    <lineage>
        <taxon>Bacteria</taxon>
        <taxon>Pseudomonadati</taxon>
        <taxon>Pseudomonadota</taxon>
        <taxon>Alphaproteobacteria</taxon>
        <taxon>Hyphomicrobiales</taxon>
        <taxon>Segnochrobactraceae</taxon>
        <taxon>Pseudoxanthobacter</taxon>
    </lineage>
</organism>
<sequence length="1687" mass="171789">MGEMMSIGSNLYVVDGNISDVEIILSAIGASEITRKVACFDFADDSSDVVTRISDIVAKHRELASLHIVSHGRPGALVSGATVIDANGLLDRADDLARIGAALAPGGDILLYGCDVAAGEEGRDFIGRLAELTGANVAASETPTGAADRGGDWRLEARVGSVTTPVLEVPAYPGILVSASAAPTIGGLVPVSVTEGGSAGSVGSGISISGGSSYGGGSITFKLTSPVAGDQFLLTSDSDPNAAGAISISGALVYYGTGSARIQIGVVDSVENGQNGQPLTIDFTRDFTNPSFENGTTGWTIGESRVILGTTSINGHVTPADTTIPPNAGDDAGDIQSMTYSSQLSTGEHSDGAQSLRLYNSGQTNAGYDVVHGPYAYSDTFAAVAGDTFYFDWRAAAGSDAYDAFGYLMNADTGAYQVVLNETGANASGNTPWATNSVTIPTSGNWFFVFVGGTYDFTGGTAVGGSLYIDNFRVAVGGVTDSIVAAVANHVSYQSTGDAALDDRTLQVVVSDSAGNQTTATTAVEVVNANDAPTGAVSLSGPPAQGRTLTATNSIADPDGFDPAGVSYQWQRLGSDGNWHNIVGATGDSYVLTQDDVRSKVRAVASYTDHGGTVETVAGAESRMIEDAHFAPTGGIAIGGTAAQGEALTLTDTVADADGIASSAYQWQRWDGSAWVDITGATGTSYVLTQADVGHDVRAELRYVDGDGLATIVSSAAVSSVANVNVAPTGGLAIGGTAAQGETLALTDTVADADGIASSAYQWQRWDGSAWVDISGATGTSYVLTQADVGHDVRAELRYVDGDGLATTVSSAALSSVADASFAPTGGLAIGGTTAQGETLTLTDTVADADGITSSAYQWQRWDGSAWVDISGATGTSYVLTQADVGHDVRAELRYVDGDGLATTVSSAATSAVTNVNFAPTGGLAIGGTTAQGETLTLTDTVADADGVASPAYQWQRLGTDGAWHDISGATGTSYVLTQADVGHDVRAELRYVDGDGVATTVSSAATSAVTNVNFAPTGGLAVGGTAAQGETLTLTDTVADADGIASPAYQWQRWDGSAWVDISGATGTSYVLTQADVGHDVRAELRYVDGDGLATIVSSATVSSVADVNDAPVGAVVANGAAVQGRTLTATNTVTDADGISTPGTYQWQRQGADGAWHDIVGATAATYALTQTDVGARMRAVLHYVDDAGAHETVAGAATGVVANINDLPVAQDDRFAEMRNARTVTIDVLANDTDPDGDALHVTRIDGHDIAPGGSVTLDSGTVTLDESGHLVFSPFLTFDGAVSFTYTAEDGAGGASVGHVAGSVATSAEWSALGHDLQDVVGGAGLALPSDLNDLIYAASVVLPGAFITSDDARSIVGYQPGAGLDLVTDDVLPDASMLSRMLLALAQTRDSSAAPVLSSDADGAWTSSVDQSLLFQTALGSDQHVRIDYGGGSTSFSGTASSGWTRSFALQSLRPDFSADLVTQSDGNAQGQLHEASVGTGSALSIDIGGLQAGTPQAGLSNKYGFVDFVTPDAHSAVAISRSVAVADTLGGADDQTAVVHMRQNGVSDVSVMFYKVDDLSGSIDGIDPGDARYGAATESRAYHLSDGGTWLQGSGYGQYGEGEIAGIDNGDIIAMRLHTGAGDDFYAFANANSDGQIAHLWGYGYNTWGWEDTAGGGDRDFNDLVVQLDFVGKQLDSLLLA</sequence>
<dbReference type="Gene3D" id="2.60.40.2700">
    <property type="match status" value="7"/>
</dbReference>
<dbReference type="InterPro" id="IPR025193">
    <property type="entry name" value="DUF4114"/>
</dbReference>
<dbReference type="Gene3D" id="2.60.40.2810">
    <property type="match status" value="1"/>
</dbReference>
<dbReference type="PANTHER" id="PTHR31149:SF11">
    <property type="entry name" value="187-KDA MICROTUBULE-ASSOCIATED PROTEIN AIR9"/>
    <property type="match status" value="1"/>
</dbReference>
<evidence type="ECO:0000259" key="2">
    <source>
        <dbReference type="Pfam" id="PF14252"/>
    </source>
</evidence>
<gene>
    <name evidence="3" type="ORF">SAMN02745172_00635</name>
</gene>
<keyword evidence="4" id="KW-1185">Reference proteome</keyword>
<dbReference type="Pfam" id="PF14252">
    <property type="entry name" value="DUF4347"/>
    <property type="match status" value="1"/>
</dbReference>
<evidence type="ECO:0000259" key="1">
    <source>
        <dbReference type="Pfam" id="PF13448"/>
    </source>
</evidence>
<evidence type="ECO:0000313" key="4">
    <source>
        <dbReference type="Proteomes" id="UP000186406"/>
    </source>
</evidence>
<reference evidence="3 4" key="1">
    <citation type="submission" date="2016-12" db="EMBL/GenBank/DDBJ databases">
        <authorList>
            <person name="Song W.-J."/>
            <person name="Kurnit D.M."/>
        </authorList>
    </citation>
    <scope>NUCLEOTIDE SEQUENCE [LARGE SCALE GENOMIC DNA]</scope>
    <source>
        <strain evidence="3 4">DSM 19599</strain>
    </source>
</reference>
<dbReference type="Pfam" id="PF17963">
    <property type="entry name" value="Big_9"/>
    <property type="match status" value="1"/>
</dbReference>
<feature type="domain" description="DUF4114" evidence="1">
    <location>
        <begin position="1630"/>
        <end position="1676"/>
    </location>
</feature>
<dbReference type="Pfam" id="PF13448">
    <property type="entry name" value="DUF4114"/>
    <property type="match status" value="1"/>
</dbReference>